<dbReference type="EMBL" id="AP026798">
    <property type="protein sequence ID" value="BDR53371.1"/>
    <property type="molecule type" value="Genomic_DNA"/>
</dbReference>
<protein>
    <submittedName>
        <fullName evidence="1">Uncharacterized protein</fullName>
    </submittedName>
</protein>
<evidence type="ECO:0000313" key="2">
    <source>
        <dbReference type="Proteomes" id="UP001321766"/>
    </source>
</evidence>
<evidence type="ECO:0000313" key="1">
    <source>
        <dbReference type="EMBL" id="BDR53371.1"/>
    </source>
</evidence>
<organism evidence="1 2">
    <name type="scientific">Bombiscardovia nodaiensis</name>
    <dbReference type="NCBI Taxonomy" id="2932181"/>
    <lineage>
        <taxon>Bacteria</taxon>
        <taxon>Bacillati</taxon>
        <taxon>Actinomycetota</taxon>
        <taxon>Actinomycetes</taxon>
        <taxon>Bifidobacteriales</taxon>
        <taxon>Bifidobacteriaceae</taxon>
        <taxon>Bombiscardovia</taxon>
    </lineage>
</organism>
<accession>A0ABN6SE05</accession>
<keyword evidence="2" id="KW-1185">Reference proteome</keyword>
<dbReference type="Proteomes" id="UP001321766">
    <property type="component" value="Chromosome"/>
</dbReference>
<sequence length="83" mass="9467">MKYQPNAKMVFKLLLSVDWGAKDNWGMEMILLNDPRVLAVQRQESGETMVSLAGLDARLEVDWSRSQIASDSERFCYARRSVG</sequence>
<reference evidence="1 2" key="1">
    <citation type="journal article" date="2023" name="Microbiol. Spectr.">
        <title>Symbiosis of Carpenter Bees with Uncharacterized Lactic Acid Bacteria Showing NAD Auxotrophy.</title>
        <authorList>
            <person name="Kawasaki S."/>
            <person name="Ozawa K."/>
            <person name="Mori T."/>
            <person name="Yamamoto A."/>
            <person name="Ito M."/>
            <person name="Ohkuma M."/>
            <person name="Sakamoto M."/>
            <person name="Matsutani M."/>
        </authorList>
    </citation>
    <scope>NUCLEOTIDE SEQUENCE [LARGE SCALE GENOMIC DNA]</scope>
    <source>
        <strain evidence="1 2">Kim37-2</strain>
    </source>
</reference>
<proteinExistence type="predicted"/>
<gene>
    <name evidence="1" type="ORF">KIM372_12780</name>
</gene>
<name>A0ABN6SE05_9BIFI</name>